<proteinExistence type="predicted"/>
<evidence type="ECO:0000313" key="10">
    <source>
        <dbReference type="EMBL" id="MFC0685581.1"/>
    </source>
</evidence>
<feature type="domain" description="ABC transporter" evidence="8">
    <location>
        <begin position="318"/>
        <end position="530"/>
    </location>
</feature>
<dbReference type="Pfam" id="PF00664">
    <property type="entry name" value="ABC_membrane"/>
    <property type="match status" value="1"/>
</dbReference>
<dbReference type="SUPFAM" id="SSF52540">
    <property type="entry name" value="P-loop containing nucleoside triphosphate hydrolases"/>
    <property type="match status" value="1"/>
</dbReference>
<evidence type="ECO:0000256" key="3">
    <source>
        <dbReference type="ARBA" id="ARBA00022741"/>
    </source>
</evidence>
<dbReference type="PANTHER" id="PTHR24221:SF654">
    <property type="entry name" value="ATP-BINDING CASSETTE SUB-FAMILY B MEMBER 6"/>
    <property type="match status" value="1"/>
</dbReference>
<dbReference type="PROSITE" id="PS50929">
    <property type="entry name" value="ABC_TM1F"/>
    <property type="match status" value="1"/>
</dbReference>
<evidence type="ECO:0000256" key="4">
    <source>
        <dbReference type="ARBA" id="ARBA00022840"/>
    </source>
</evidence>
<dbReference type="InterPro" id="IPR036640">
    <property type="entry name" value="ABC1_TM_sf"/>
</dbReference>
<feature type="transmembrane region" description="Helical" evidence="7">
    <location>
        <begin position="47"/>
        <end position="69"/>
    </location>
</feature>
<keyword evidence="3" id="KW-0547">Nucleotide-binding</keyword>
<organism evidence="10 11">
    <name type="scientific">Novosphingobium clariflavum</name>
    <dbReference type="NCBI Taxonomy" id="2029884"/>
    <lineage>
        <taxon>Bacteria</taxon>
        <taxon>Pseudomonadati</taxon>
        <taxon>Pseudomonadota</taxon>
        <taxon>Alphaproteobacteria</taxon>
        <taxon>Sphingomonadales</taxon>
        <taxon>Sphingomonadaceae</taxon>
        <taxon>Novosphingobium</taxon>
    </lineage>
</organism>
<dbReference type="Gene3D" id="3.40.50.300">
    <property type="entry name" value="P-loop containing nucleotide triphosphate hydrolases"/>
    <property type="match status" value="1"/>
</dbReference>
<name>A0ABV6S8J9_9SPHN</name>
<dbReference type="InterPro" id="IPR011527">
    <property type="entry name" value="ABC1_TM_dom"/>
</dbReference>
<feature type="domain" description="ABC transmembrane type-1" evidence="9">
    <location>
        <begin position="24"/>
        <end position="274"/>
    </location>
</feature>
<comment type="caution">
    <text evidence="10">The sequence shown here is derived from an EMBL/GenBank/DDBJ whole genome shotgun (WGS) entry which is preliminary data.</text>
</comment>
<keyword evidence="5 7" id="KW-1133">Transmembrane helix</keyword>
<dbReference type="SMART" id="SM00382">
    <property type="entry name" value="AAA"/>
    <property type="match status" value="1"/>
</dbReference>
<dbReference type="EMBL" id="JBHLTM010000053">
    <property type="protein sequence ID" value="MFC0685581.1"/>
    <property type="molecule type" value="Genomic_DNA"/>
</dbReference>
<evidence type="ECO:0000256" key="5">
    <source>
        <dbReference type="ARBA" id="ARBA00022989"/>
    </source>
</evidence>
<dbReference type="Pfam" id="PF00005">
    <property type="entry name" value="ABC_tran"/>
    <property type="match status" value="1"/>
</dbReference>
<accession>A0ABV6S8J9</accession>
<feature type="transmembrane region" description="Helical" evidence="7">
    <location>
        <begin position="23"/>
        <end position="41"/>
    </location>
</feature>
<feature type="transmembrane region" description="Helical" evidence="7">
    <location>
        <begin position="252"/>
        <end position="273"/>
    </location>
</feature>
<keyword evidence="2 7" id="KW-0812">Transmembrane</keyword>
<keyword evidence="11" id="KW-1185">Reference proteome</keyword>
<dbReference type="Gene3D" id="1.20.1560.10">
    <property type="entry name" value="ABC transporter type 1, transmembrane domain"/>
    <property type="match status" value="1"/>
</dbReference>
<gene>
    <name evidence="10" type="ORF">ACFFF8_13325</name>
</gene>
<dbReference type="InterPro" id="IPR027417">
    <property type="entry name" value="P-loop_NTPase"/>
</dbReference>
<evidence type="ECO:0000259" key="9">
    <source>
        <dbReference type="PROSITE" id="PS50929"/>
    </source>
</evidence>
<protein>
    <submittedName>
        <fullName evidence="10">Amino acid ABC transporter ATP-binding/permease protein</fullName>
    </submittedName>
</protein>
<dbReference type="PANTHER" id="PTHR24221">
    <property type="entry name" value="ATP-BINDING CASSETTE SUB-FAMILY B"/>
    <property type="match status" value="1"/>
</dbReference>
<evidence type="ECO:0000256" key="6">
    <source>
        <dbReference type="ARBA" id="ARBA00023136"/>
    </source>
</evidence>
<dbReference type="PROSITE" id="PS00211">
    <property type="entry name" value="ABC_TRANSPORTER_1"/>
    <property type="match status" value="1"/>
</dbReference>
<evidence type="ECO:0000256" key="7">
    <source>
        <dbReference type="SAM" id="Phobius"/>
    </source>
</evidence>
<evidence type="ECO:0000256" key="1">
    <source>
        <dbReference type="ARBA" id="ARBA00004651"/>
    </source>
</evidence>
<feature type="transmembrane region" description="Helical" evidence="7">
    <location>
        <begin position="147"/>
        <end position="165"/>
    </location>
</feature>
<dbReference type="InterPro" id="IPR017871">
    <property type="entry name" value="ABC_transporter-like_CS"/>
</dbReference>
<comment type="subcellular location">
    <subcellularLocation>
        <location evidence="1">Cell membrane</location>
        <topology evidence="1">Multi-pass membrane protein</topology>
    </subcellularLocation>
</comment>
<keyword evidence="6 7" id="KW-0472">Membrane</keyword>
<dbReference type="RefSeq" id="WP_267221628.1">
    <property type="nucleotide sequence ID" value="NZ_JAPCWC010000011.1"/>
</dbReference>
<dbReference type="SUPFAM" id="SSF90123">
    <property type="entry name" value="ABC transporter transmembrane region"/>
    <property type="match status" value="1"/>
</dbReference>
<evidence type="ECO:0000259" key="8">
    <source>
        <dbReference type="PROSITE" id="PS50893"/>
    </source>
</evidence>
<keyword evidence="4 10" id="KW-0067">ATP-binding</keyword>
<sequence>MNASASAPSDNPLAIAGLPRRRLLFASLCAGFATVAAIGLLGVSGWFLTGAALAGSAGAITVAAFNYLIPSALIRLMAIVRTLARYGERLLSHKVALESMADLRGSLFDKLAAQDSRKAADSSPGEAASRLIDDVAALEDLVIREPARHAALVSAAVGLVAASLAGLPALLFLLAALGLLPLLFGRISAALTRAPAQQAAEALGDLRSRYIDLAASRAEITAYGLAERAFGELEPLARKLDRARSALFRAEALQGGLMTVYGALAMAGLLLLAAAPAPIVALAMLATAAAVEAMGGFARSLLRRASLHAGLDRIAAIIALDPMLSPQESAPPAVLGIGHHDFPARSRIALTGPSGSGKTRVLLALAGMRASTVPLTVAGTPVDQCTARRLSAQFVLAPQDAPLLIGTVADNLRLARPGVSEVEMWAALEVVQLKDRIARSEHGLATPIGEAGGILSGGERKRLSLARALLANRPWLLLDEPTEGLDGQTEAALVTALSTWLAQSDTGLVLVSHRPAPLVLCDSRIDVRALS</sequence>
<dbReference type="PROSITE" id="PS50893">
    <property type="entry name" value="ABC_TRANSPORTER_2"/>
    <property type="match status" value="1"/>
</dbReference>
<dbReference type="GO" id="GO:0005524">
    <property type="term" value="F:ATP binding"/>
    <property type="evidence" value="ECO:0007669"/>
    <property type="project" value="UniProtKB-KW"/>
</dbReference>
<evidence type="ECO:0000256" key="2">
    <source>
        <dbReference type="ARBA" id="ARBA00022692"/>
    </source>
</evidence>
<dbReference type="InterPro" id="IPR039421">
    <property type="entry name" value="Type_1_exporter"/>
</dbReference>
<dbReference type="Proteomes" id="UP001589858">
    <property type="component" value="Unassembled WGS sequence"/>
</dbReference>
<reference evidence="10 11" key="1">
    <citation type="submission" date="2024-09" db="EMBL/GenBank/DDBJ databases">
        <authorList>
            <person name="Sun Q."/>
            <person name="Mori K."/>
        </authorList>
    </citation>
    <scope>NUCLEOTIDE SEQUENCE [LARGE SCALE GENOMIC DNA]</scope>
    <source>
        <strain evidence="10 11">CICC 11035S</strain>
    </source>
</reference>
<evidence type="ECO:0000313" key="11">
    <source>
        <dbReference type="Proteomes" id="UP001589858"/>
    </source>
</evidence>
<feature type="transmembrane region" description="Helical" evidence="7">
    <location>
        <begin position="279"/>
        <end position="298"/>
    </location>
</feature>
<dbReference type="InterPro" id="IPR003593">
    <property type="entry name" value="AAA+_ATPase"/>
</dbReference>
<dbReference type="InterPro" id="IPR003439">
    <property type="entry name" value="ABC_transporter-like_ATP-bd"/>
</dbReference>